<dbReference type="EMBL" id="CP045273">
    <property type="protein sequence ID" value="QJX80619.1"/>
    <property type="molecule type" value="Genomic_DNA"/>
</dbReference>
<evidence type="ECO:0000256" key="5">
    <source>
        <dbReference type="ARBA" id="ARBA00023125"/>
    </source>
</evidence>
<dbReference type="PANTHER" id="PTHR30385">
    <property type="entry name" value="SIGMA FACTOR F FLAGELLAR"/>
    <property type="match status" value="1"/>
</dbReference>
<evidence type="ECO:0000256" key="6">
    <source>
        <dbReference type="ARBA" id="ARBA00023163"/>
    </source>
</evidence>
<evidence type="ECO:0000256" key="3">
    <source>
        <dbReference type="ARBA" id="ARBA00023015"/>
    </source>
</evidence>
<dbReference type="Gene3D" id="1.10.10.10">
    <property type="entry name" value="Winged helix-like DNA-binding domain superfamily/Winged helix DNA-binding domain"/>
    <property type="match status" value="1"/>
</dbReference>
<dbReference type="GO" id="GO:0006352">
    <property type="term" value="P:DNA-templated transcription initiation"/>
    <property type="evidence" value="ECO:0007669"/>
    <property type="project" value="InterPro"/>
</dbReference>
<dbReference type="InterPro" id="IPR013249">
    <property type="entry name" value="RNA_pol_sigma70_r4_t2"/>
</dbReference>
<dbReference type="SUPFAM" id="SSF46894">
    <property type="entry name" value="C-terminal effector domain of the bipartite response regulators"/>
    <property type="match status" value="1"/>
</dbReference>
<feature type="domain" description="RNA polymerase sigma-70 region 2" evidence="8">
    <location>
        <begin position="45"/>
        <end position="105"/>
    </location>
</feature>
<evidence type="ECO:0000259" key="9">
    <source>
        <dbReference type="Pfam" id="PF08281"/>
    </source>
</evidence>
<evidence type="ECO:0000259" key="8">
    <source>
        <dbReference type="Pfam" id="PF04542"/>
    </source>
</evidence>
<dbReference type="Gene3D" id="1.20.120.1810">
    <property type="match status" value="1"/>
</dbReference>
<geneLocation type="plasmid" evidence="11">
    <name>pfdu301a</name>
</geneLocation>
<keyword evidence="10" id="KW-0614">Plasmid</keyword>
<dbReference type="Proteomes" id="UP000501076">
    <property type="component" value="Plasmid pFDU301A"/>
</dbReference>
<organism evidence="10 11">
    <name type="scientific">Priestia megaterium</name>
    <name type="common">Bacillus megaterium</name>
    <dbReference type="NCBI Taxonomy" id="1404"/>
    <lineage>
        <taxon>Bacteria</taxon>
        <taxon>Bacillati</taxon>
        <taxon>Bacillota</taxon>
        <taxon>Bacilli</taxon>
        <taxon>Bacillales</taxon>
        <taxon>Bacillaceae</taxon>
        <taxon>Priestia</taxon>
    </lineage>
</organism>
<dbReference type="Pfam" id="PF08281">
    <property type="entry name" value="Sigma70_r4_2"/>
    <property type="match status" value="1"/>
</dbReference>
<feature type="domain" description="RNA polymerase sigma factor 70 region 4 type 2" evidence="9">
    <location>
        <begin position="170"/>
        <end position="214"/>
    </location>
</feature>
<dbReference type="GO" id="GO:0016987">
    <property type="term" value="F:sigma factor activity"/>
    <property type="evidence" value="ECO:0007669"/>
    <property type="project" value="UniProtKB-KW"/>
</dbReference>
<name>A0A6M6E675_PRIMG</name>
<accession>A0A6M6E675</accession>
<comment type="similarity">
    <text evidence="1">Belongs to the sigma-70 factor family.</text>
</comment>
<evidence type="ECO:0000256" key="2">
    <source>
        <dbReference type="ARBA" id="ARBA00021245"/>
    </source>
</evidence>
<dbReference type="PIRSF" id="PIRSF002939">
    <property type="entry name" value="RNA_polymerase_sigma-H_factor"/>
    <property type="match status" value="1"/>
</dbReference>
<keyword evidence="4" id="KW-0731">Sigma factor</keyword>
<dbReference type="GO" id="GO:0003677">
    <property type="term" value="F:DNA binding"/>
    <property type="evidence" value="ECO:0007669"/>
    <property type="project" value="UniProtKB-KW"/>
</dbReference>
<proteinExistence type="inferred from homology"/>
<evidence type="ECO:0000313" key="10">
    <source>
        <dbReference type="EMBL" id="QJX80619.1"/>
    </source>
</evidence>
<dbReference type="NCBIfam" id="TIGR02937">
    <property type="entry name" value="sigma70-ECF"/>
    <property type="match status" value="1"/>
</dbReference>
<dbReference type="InterPro" id="IPR016032">
    <property type="entry name" value="Sig_transdc_resp-reg_C-effctor"/>
</dbReference>
<dbReference type="InterPro" id="IPR036388">
    <property type="entry name" value="WH-like_DNA-bd_sf"/>
</dbReference>
<keyword evidence="6" id="KW-0804">Transcription</keyword>
<protein>
    <recommendedName>
        <fullName evidence="2">RNA polymerase sigma factor SigS</fullName>
    </recommendedName>
</protein>
<dbReference type="InterPro" id="IPR014284">
    <property type="entry name" value="RNA_pol_sigma-70_dom"/>
</dbReference>
<evidence type="ECO:0000313" key="11">
    <source>
        <dbReference type="Proteomes" id="UP000501076"/>
    </source>
</evidence>
<sequence>MSTKIEQLDLKEILILARENDERATRYLINRYKSMISTIINTEQYFLRCGDRDDLFSEGLIGLTRAIHDFDETKGNAGNFQKNLENFLYMCITRALISAIKTSNRKKHSPLNDMVSFDRPLQDNENLTSMDIIAARPEVQKTTSLEFMSPEERLILEESVDRYQELLDKELSDNEREVYLLRLQKYSYKEIQQKLNLDKAKTIDNALQRVKTKLLQIIEQEERRAQSFD</sequence>
<dbReference type="AlphaFoldDB" id="A0A6M6E675"/>
<dbReference type="RefSeq" id="WP_171778614.1">
    <property type="nucleotide sequence ID" value="NZ_CP045273.1"/>
</dbReference>
<gene>
    <name evidence="10" type="ORF">FDZ14_31505</name>
</gene>
<dbReference type="InterPro" id="IPR016371">
    <property type="entry name" value="RNA_pol_sigma-H_factor"/>
</dbReference>
<dbReference type="PANTHER" id="PTHR30385:SF1">
    <property type="entry name" value="RNA POLYMERASE SIGMA-H FACTOR"/>
    <property type="match status" value="1"/>
</dbReference>
<dbReference type="SUPFAM" id="SSF88946">
    <property type="entry name" value="Sigma2 domain of RNA polymerase sigma factors"/>
    <property type="match status" value="1"/>
</dbReference>
<comment type="function">
    <text evidence="7">Sigma factors are initiation factors that promote the attachment of RNA polymerase to specific initiation sites and are then released. Sigma-S contributes to the protection against external stress, thus playing a role in cellular fitness and survival.</text>
</comment>
<evidence type="ECO:0000256" key="4">
    <source>
        <dbReference type="ARBA" id="ARBA00023082"/>
    </source>
</evidence>
<dbReference type="InterPro" id="IPR007627">
    <property type="entry name" value="RNA_pol_sigma70_r2"/>
</dbReference>
<dbReference type="InterPro" id="IPR013325">
    <property type="entry name" value="RNA_pol_sigma_r2"/>
</dbReference>
<dbReference type="Pfam" id="PF04542">
    <property type="entry name" value="Sigma70_r2"/>
    <property type="match status" value="1"/>
</dbReference>
<evidence type="ECO:0000256" key="7">
    <source>
        <dbReference type="ARBA" id="ARBA00024701"/>
    </source>
</evidence>
<evidence type="ECO:0000256" key="1">
    <source>
        <dbReference type="ARBA" id="ARBA00007788"/>
    </source>
</evidence>
<keyword evidence="5" id="KW-0238">DNA-binding</keyword>
<reference evidence="10 11" key="1">
    <citation type="submission" date="2019-10" db="EMBL/GenBank/DDBJ databases">
        <title>Complete genome sequences for adaption low water activity.</title>
        <authorList>
            <person name="Zhao L."/>
            <person name="Zhong J."/>
        </authorList>
    </citation>
    <scope>NUCLEOTIDE SEQUENCE [LARGE SCALE GENOMIC DNA]</scope>
    <source>
        <strain evidence="10 11">FDU301</strain>
        <plasmid evidence="11">pfdu301a</plasmid>
    </source>
</reference>
<keyword evidence="3" id="KW-0805">Transcription regulation</keyword>